<feature type="compositionally biased region" description="Low complexity" evidence="2">
    <location>
        <begin position="49"/>
        <end position="64"/>
    </location>
</feature>
<name>X6N2Y8_RETFI</name>
<accession>X6N2Y8</accession>
<keyword evidence="4" id="KW-1185">Reference proteome</keyword>
<feature type="compositionally biased region" description="Basic and acidic residues" evidence="2">
    <location>
        <begin position="78"/>
        <end position="105"/>
    </location>
</feature>
<evidence type="ECO:0000256" key="2">
    <source>
        <dbReference type="SAM" id="MobiDB-lite"/>
    </source>
</evidence>
<gene>
    <name evidence="3" type="ORF">RFI_16575</name>
</gene>
<sequence>MESPVPKKNPGGNRGGLVSTPQPRVVGSKKIHYSTQRQGQDHVPLRQASSNNSNSNSTFSITVSSKEDDDFDDYEEREGERGGDDEGEIDDSHNEGKRSVDRDKMITDLKQTVQDLQERLHKKDDHIKTLELSNNSIRNTLLMTKHQYFKLQQDYGTLNTQMDHNRTQSLGSVNLSFCCARKNERKRERQVQHK</sequence>
<dbReference type="Proteomes" id="UP000023152">
    <property type="component" value="Unassembled WGS sequence"/>
</dbReference>
<feature type="compositionally biased region" description="Acidic residues" evidence="2">
    <location>
        <begin position="67"/>
        <end position="77"/>
    </location>
</feature>
<organism evidence="3 4">
    <name type="scientific">Reticulomyxa filosa</name>
    <dbReference type="NCBI Taxonomy" id="46433"/>
    <lineage>
        <taxon>Eukaryota</taxon>
        <taxon>Sar</taxon>
        <taxon>Rhizaria</taxon>
        <taxon>Retaria</taxon>
        <taxon>Foraminifera</taxon>
        <taxon>Monothalamids</taxon>
        <taxon>Reticulomyxidae</taxon>
        <taxon>Reticulomyxa</taxon>
    </lineage>
</organism>
<dbReference type="AlphaFoldDB" id="X6N2Y8"/>
<comment type="caution">
    <text evidence="3">The sequence shown here is derived from an EMBL/GenBank/DDBJ whole genome shotgun (WGS) entry which is preliminary data.</text>
</comment>
<feature type="coiled-coil region" evidence="1">
    <location>
        <begin position="106"/>
        <end position="133"/>
    </location>
</feature>
<reference evidence="3 4" key="1">
    <citation type="journal article" date="2013" name="Curr. Biol.">
        <title>The Genome of the Foraminiferan Reticulomyxa filosa.</title>
        <authorList>
            <person name="Glockner G."/>
            <person name="Hulsmann N."/>
            <person name="Schleicher M."/>
            <person name="Noegel A.A."/>
            <person name="Eichinger L."/>
            <person name="Gallinger C."/>
            <person name="Pawlowski J."/>
            <person name="Sierra R."/>
            <person name="Euteneuer U."/>
            <person name="Pillet L."/>
            <person name="Moustafa A."/>
            <person name="Platzer M."/>
            <person name="Groth M."/>
            <person name="Szafranski K."/>
            <person name="Schliwa M."/>
        </authorList>
    </citation>
    <scope>NUCLEOTIDE SEQUENCE [LARGE SCALE GENOMIC DNA]</scope>
</reference>
<proteinExistence type="predicted"/>
<dbReference type="EMBL" id="ASPP01012401">
    <property type="protein sequence ID" value="ETO20640.1"/>
    <property type="molecule type" value="Genomic_DNA"/>
</dbReference>
<evidence type="ECO:0000313" key="4">
    <source>
        <dbReference type="Proteomes" id="UP000023152"/>
    </source>
</evidence>
<keyword evidence="1" id="KW-0175">Coiled coil</keyword>
<protein>
    <submittedName>
        <fullName evidence="3">Uncharacterized protein</fullName>
    </submittedName>
</protein>
<evidence type="ECO:0000256" key="1">
    <source>
        <dbReference type="SAM" id="Coils"/>
    </source>
</evidence>
<feature type="region of interest" description="Disordered" evidence="2">
    <location>
        <begin position="1"/>
        <end position="105"/>
    </location>
</feature>
<evidence type="ECO:0000313" key="3">
    <source>
        <dbReference type="EMBL" id="ETO20640.1"/>
    </source>
</evidence>